<protein>
    <recommendedName>
        <fullName evidence="2">VWFA domain-containing protein</fullName>
    </recommendedName>
</protein>
<feature type="domain" description="VWFA" evidence="2">
    <location>
        <begin position="116"/>
        <end position="326"/>
    </location>
</feature>
<feature type="chain" id="PRO_5041919383" description="VWFA domain-containing protein" evidence="1">
    <location>
        <begin position="27"/>
        <end position="348"/>
    </location>
</feature>
<dbReference type="InterPro" id="IPR036465">
    <property type="entry name" value="vWFA_dom_sf"/>
</dbReference>
<organism evidence="3 4">
    <name type="scientific">Paralvinella palmiformis</name>
    <dbReference type="NCBI Taxonomy" id="53620"/>
    <lineage>
        <taxon>Eukaryota</taxon>
        <taxon>Metazoa</taxon>
        <taxon>Spiralia</taxon>
        <taxon>Lophotrochozoa</taxon>
        <taxon>Annelida</taxon>
        <taxon>Polychaeta</taxon>
        <taxon>Sedentaria</taxon>
        <taxon>Canalipalpata</taxon>
        <taxon>Terebellida</taxon>
        <taxon>Terebelliformia</taxon>
        <taxon>Alvinellidae</taxon>
        <taxon>Paralvinella</taxon>
    </lineage>
</organism>
<evidence type="ECO:0000313" key="3">
    <source>
        <dbReference type="EMBL" id="KAK2161390.1"/>
    </source>
</evidence>
<evidence type="ECO:0000313" key="4">
    <source>
        <dbReference type="Proteomes" id="UP001208570"/>
    </source>
</evidence>
<evidence type="ECO:0000259" key="2">
    <source>
        <dbReference type="PROSITE" id="PS50234"/>
    </source>
</evidence>
<name>A0AAD9JZ42_9ANNE</name>
<gene>
    <name evidence="3" type="ORF">LSH36_117g02054</name>
</gene>
<feature type="signal peptide" evidence="1">
    <location>
        <begin position="1"/>
        <end position="26"/>
    </location>
</feature>
<keyword evidence="4" id="KW-1185">Reference proteome</keyword>
<dbReference type="PANTHER" id="PTHR10166:SF66">
    <property type="entry name" value="VWFA AND CACHE DOMAIN-CONTAINING PROTEIN CG16868"/>
    <property type="match status" value="1"/>
</dbReference>
<dbReference type="Pfam" id="PF00092">
    <property type="entry name" value="VWA"/>
    <property type="match status" value="1"/>
</dbReference>
<proteinExistence type="predicted"/>
<dbReference type="GO" id="GO:0005891">
    <property type="term" value="C:voltage-gated calcium channel complex"/>
    <property type="evidence" value="ECO:0007669"/>
    <property type="project" value="TreeGrafter"/>
</dbReference>
<dbReference type="PANTHER" id="PTHR10166">
    <property type="entry name" value="VOLTAGE-DEPENDENT CALCIUM CHANNEL SUBUNIT ALPHA-2/DELTA-RELATED"/>
    <property type="match status" value="1"/>
</dbReference>
<dbReference type="Gene3D" id="3.40.50.410">
    <property type="entry name" value="von Willebrand factor, type A domain"/>
    <property type="match status" value="1"/>
</dbReference>
<evidence type="ECO:0000256" key="1">
    <source>
        <dbReference type="SAM" id="SignalP"/>
    </source>
</evidence>
<dbReference type="InterPro" id="IPR002035">
    <property type="entry name" value="VWF_A"/>
</dbReference>
<dbReference type="GO" id="GO:0005245">
    <property type="term" value="F:voltage-gated calcium channel activity"/>
    <property type="evidence" value="ECO:0007669"/>
    <property type="project" value="TreeGrafter"/>
</dbReference>
<accession>A0AAD9JZ42</accession>
<comment type="caution">
    <text evidence="3">The sequence shown here is derived from an EMBL/GenBank/DDBJ whole genome shotgun (WGS) entry which is preliminary data.</text>
</comment>
<sequence>MSDQKLPMTFWLTLILLHHMSSETMSKLIDGSKMKNVISNIIENSLGATQFQFISATSNYLEGAFMAIGRLRTALEEDYRDNIYKRGLSRTDPRQCCLSDEDTPWYAETAASSPKDIVIVFDRSGSIAKKGLLPMILNASATLIASLNVGDRIITLKLLVLDDKHLTGKKDRTCYYDQLAFATSENKAYLQTWLRGITGVSPSDYMKALSAAFEYFDDSLEVKDDSRARNRVIVFLSDGMQDFAVADDNGILQLISERNARLNNSVIIVTYGLGTDMSSEAENLLKNMSYQTKADPAAGPIQNGKFTRIKTSTNLRAKVGSYYNIFNNGYDDKPIIITPYADFSELGK</sequence>
<dbReference type="Proteomes" id="UP001208570">
    <property type="component" value="Unassembled WGS sequence"/>
</dbReference>
<dbReference type="SUPFAM" id="SSF53300">
    <property type="entry name" value="vWA-like"/>
    <property type="match status" value="1"/>
</dbReference>
<dbReference type="InterPro" id="IPR051173">
    <property type="entry name" value="Ca_channel_alpha-2/delta"/>
</dbReference>
<dbReference type="AlphaFoldDB" id="A0AAD9JZ42"/>
<keyword evidence="1" id="KW-0732">Signal</keyword>
<reference evidence="3" key="1">
    <citation type="journal article" date="2023" name="Mol. Biol. Evol.">
        <title>Third-Generation Sequencing Reveals the Adaptive Role of the Epigenome in Three Deep-Sea Polychaetes.</title>
        <authorList>
            <person name="Perez M."/>
            <person name="Aroh O."/>
            <person name="Sun Y."/>
            <person name="Lan Y."/>
            <person name="Juniper S.K."/>
            <person name="Young C.R."/>
            <person name="Angers B."/>
            <person name="Qian P.Y."/>
        </authorList>
    </citation>
    <scope>NUCLEOTIDE SEQUENCE</scope>
    <source>
        <strain evidence="3">P08H-3</strain>
    </source>
</reference>
<dbReference type="PROSITE" id="PS50234">
    <property type="entry name" value="VWFA"/>
    <property type="match status" value="1"/>
</dbReference>
<dbReference type="EMBL" id="JAODUP010000117">
    <property type="protein sequence ID" value="KAK2161390.1"/>
    <property type="molecule type" value="Genomic_DNA"/>
</dbReference>